<evidence type="ECO:0000256" key="4">
    <source>
        <dbReference type="SAM" id="SignalP"/>
    </source>
</evidence>
<keyword evidence="2" id="KW-0813">Transport</keyword>
<dbReference type="InterPro" id="IPR018389">
    <property type="entry name" value="DctP_fam"/>
</dbReference>
<dbReference type="RefSeq" id="WP_165276590.1">
    <property type="nucleotide sequence ID" value="NZ_JAUZQE010000012.1"/>
</dbReference>
<accession>A0ABU1D5R6</accession>
<keyword evidence="3 4" id="KW-0732">Signal</keyword>
<name>A0ABU1D5R6_9BURK</name>
<evidence type="ECO:0000256" key="3">
    <source>
        <dbReference type="ARBA" id="ARBA00022729"/>
    </source>
</evidence>
<evidence type="ECO:0000313" key="5">
    <source>
        <dbReference type="EMBL" id="MDR4125756.1"/>
    </source>
</evidence>
<keyword evidence="6" id="KW-1185">Reference proteome</keyword>
<evidence type="ECO:0000256" key="1">
    <source>
        <dbReference type="ARBA" id="ARBA00009023"/>
    </source>
</evidence>
<feature type="signal peptide" evidence="4">
    <location>
        <begin position="1"/>
        <end position="22"/>
    </location>
</feature>
<comment type="similarity">
    <text evidence="1">Belongs to the bacterial solute-binding protein 7 family.</text>
</comment>
<dbReference type="Gene3D" id="3.40.190.170">
    <property type="entry name" value="Bacterial extracellular solute-binding protein, family 7"/>
    <property type="match status" value="1"/>
</dbReference>
<organism evidence="5 6">
    <name type="scientific">Yanghanlia caeni</name>
    <dbReference type="NCBI Taxonomy" id="3064283"/>
    <lineage>
        <taxon>Bacteria</taxon>
        <taxon>Pseudomonadati</taxon>
        <taxon>Pseudomonadota</taxon>
        <taxon>Betaproteobacteria</taxon>
        <taxon>Burkholderiales</taxon>
        <taxon>Alcaligenaceae</taxon>
        <taxon>Yanghanlia</taxon>
    </lineage>
</organism>
<evidence type="ECO:0000256" key="2">
    <source>
        <dbReference type="ARBA" id="ARBA00022448"/>
    </source>
</evidence>
<dbReference type="Proteomes" id="UP001232156">
    <property type="component" value="Unassembled WGS sequence"/>
</dbReference>
<dbReference type="PANTHER" id="PTHR33376:SF7">
    <property type="entry name" value="C4-DICARBOXYLATE-BINDING PROTEIN DCTB"/>
    <property type="match status" value="1"/>
</dbReference>
<proteinExistence type="inferred from homology"/>
<dbReference type="EMBL" id="JAUZQE010000012">
    <property type="protein sequence ID" value="MDR4125756.1"/>
    <property type="molecule type" value="Genomic_DNA"/>
</dbReference>
<feature type="chain" id="PRO_5046510315" evidence="4">
    <location>
        <begin position="23"/>
        <end position="325"/>
    </location>
</feature>
<reference evidence="5 6" key="1">
    <citation type="submission" date="2023-08" db="EMBL/GenBank/DDBJ databases">
        <title>Alcaligenaceae gen. nov., a novel taxon isolated from the sludge of Yixing Pesticide Factory.</title>
        <authorList>
            <person name="Ruan L."/>
        </authorList>
    </citation>
    <scope>NUCLEOTIDE SEQUENCE [LARGE SCALE GENOMIC DNA]</scope>
    <source>
        <strain evidence="5 6">LG-2</strain>
    </source>
</reference>
<comment type="caution">
    <text evidence="5">The sequence shown here is derived from an EMBL/GenBank/DDBJ whole genome shotgun (WGS) entry which is preliminary data.</text>
</comment>
<dbReference type="PANTHER" id="PTHR33376">
    <property type="match status" value="1"/>
</dbReference>
<dbReference type="NCBIfam" id="NF037995">
    <property type="entry name" value="TRAP_S1"/>
    <property type="match status" value="1"/>
</dbReference>
<sequence>MKSTCMAAALVAATLLATPAAAATWTAYNYGPSDSMANVQNFRKILNAIEEVSEGEIKFRVRLGGSLPIQASNITQAVGNGTIQFADDGFFLGNVTIPGILRLPMLLHTPEEYETAVKVLEPYMNKEFEEQGVIVLGRYLYAHQSFYSAKKIESTADVSGQKIRVTSPEQADIVQRYNGVPVTMGTPEVAPALQSGAVDGALTASAGGGKLWQDMFKYNYRLPVNYFDGLYVVNKKAFEALDPALQEKIRKTVAELAPTTTHRLLSEEDDLTEGFRKNGMVVTLPDQETIEKAIEIVTPFWDQWAKERGPVAVEALAKVRAALNR</sequence>
<protein>
    <submittedName>
        <fullName evidence="5">TRAP transporter substrate-binding protein DctP</fullName>
    </submittedName>
</protein>
<evidence type="ECO:0000313" key="6">
    <source>
        <dbReference type="Proteomes" id="UP001232156"/>
    </source>
</evidence>
<dbReference type="InterPro" id="IPR038404">
    <property type="entry name" value="TRAP_DctP_sf"/>
</dbReference>
<dbReference type="SUPFAM" id="SSF53850">
    <property type="entry name" value="Periplasmic binding protein-like II"/>
    <property type="match status" value="1"/>
</dbReference>
<gene>
    <name evidence="5" type="primary">dctP</name>
    <name evidence="5" type="ORF">Q8947_07125</name>
</gene>
<dbReference type="Pfam" id="PF03480">
    <property type="entry name" value="DctP"/>
    <property type="match status" value="1"/>
</dbReference>